<evidence type="ECO:0000256" key="1">
    <source>
        <dbReference type="ARBA" id="ARBA00009437"/>
    </source>
</evidence>
<comment type="similarity">
    <text evidence="1">Belongs to the LysR transcriptional regulatory family.</text>
</comment>
<dbReference type="Pfam" id="PF00126">
    <property type="entry name" value="HTH_1"/>
    <property type="match status" value="1"/>
</dbReference>
<dbReference type="CDD" id="cd08420">
    <property type="entry name" value="PBP2_CysL_like"/>
    <property type="match status" value="1"/>
</dbReference>
<dbReference type="FunFam" id="1.10.10.10:FF:000001">
    <property type="entry name" value="LysR family transcriptional regulator"/>
    <property type="match status" value="1"/>
</dbReference>
<dbReference type="InterPro" id="IPR036390">
    <property type="entry name" value="WH_DNA-bd_sf"/>
</dbReference>
<dbReference type="InterPro" id="IPR036388">
    <property type="entry name" value="WH-like_DNA-bd_sf"/>
</dbReference>
<evidence type="ECO:0000259" key="5">
    <source>
        <dbReference type="PROSITE" id="PS50931"/>
    </source>
</evidence>
<proteinExistence type="inferred from homology"/>
<dbReference type="SUPFAM" id="SSF46785">
    <property type="entry name" value="Winged helix' DNA-binding domain"/>
    <property type="match status" value="1"/>
</dbReference>
<dbReference type="AlphaFoldDB" id="A0AAV4LAI1"/>
<organism evidence="6 7">
    <name type="scientific">Collibacillus ludicampi</name>
    <dbReference type="NCBI Taxonomy" id="2771369"/>
    <lineage>
        <taxon>Bacteria</taxon>
        <taxon>Bacillati</taxon>
        <taxon>Bacillota</taxon>
        <taxon>Bacilli</taxon>
        <taxon>Bacillales</taxon>
        <taxon>Alicyclobacillaceae</taxon>
        <taxon>Collibacillus</taxon>
    </lineage>
</organism>
<dbReference type="Proteomes" id="UP001057291">
    <property type="component" value="Unassembled WGS sequence"/>
</dbReference>
<dbReference type="PANTHER" id="PTHR30126">
    <property type="entry name" value="HTH-TYPE TRANSCRIPTIONAL REGULATOR"/>
    <property type="match status" value="1"/>
</dbReference>
<dbReference type="PROSITE" id="PS50931">
    <property type="entry name" value="HTH_LYSR"/>
    <property type="match status" value="1"/>
</dbReference>
<dbReference type="Pfam" id="PF03466">
    <property type="entry name" value="LysR_substrate"/>
    <property type="match status" value="1"/>
</dbReference>
<dbReference type="RefSeq" id="WP_282198116.1">
    <property type="nucleotide sequence ID" value="NZ_BOQE01000001.1"/>
</dbReference>
<name>A0AAV4LAI1_9BACL</name>
<comment type="caution">
    <text evidence="6">The sequence shown here is derived from an EMBL/GenBank/DDBJ whole genome shotgun (WGS) entry which is preliminary data.</text>
</comment>
<reference evidence="6" key="1">
    <citation type="journal article" date="2023" name="Int. J. Syst. Evol. Microbiol.">
        <title>Collibacillus ludicampi gen. nov., sp. nov., a new soil bacterium of the family Alicyclobacillaceae.</title>
        <authorList>
            <person name="Jojima T."/>
            <person name="Ioku Y."/>
            <person name="Fukuta Y."/>
            <person name="Shirasaka N."/>
            <person name="Matsumura Y."/>
            <person name="Mori M."/>
        </authorList>
    </citation>
    <scope>NUCLEOTIDE SEQUENCE</scope>
    <source>
        <strain evidence="6">TP075</strain>
    </source>
</reference>
<keyword evidence="4" id="KW-0804">Transcription</keyword>
<dbReference type="Gene3D" id="1.10.10.10">
    <property type="entry name" value="Winged helix-like DNA-binding domain superfamily/Winged helix DNA-binding domain"/>
    <property type="match status" value="1"/>
</dbReference>
<protein>
    <submittedName>
        <fullName evidence="6">LysR family transcriptional regulator</fullName>
    </submittedName>
</protein>
<gene>
    <name evidence="6" type="ORF">DNHGIG_04130</name>
</gene>
<dbReference type="GO" id="GO:0000976">
    <property type="term" value="F:transcription cis-regulatory region binding"/>
    <property type="evidence" value="ECO:0007669"/>
    <property type="project" value="TreeGrafter"/>
</dbReference>
<dbReference type="SUPFAM" id="SSF53850">
    <property type="entry name" value="Periplasmic binding protein-like II"/>
    <property type="match status" value="1"/>
</dbReference>
<keyword evidence="2" id="KW-0805">Transcription regulation</keyword>
<dbReference type="PRINTS" id="PR00039">
    <property type="entry name" value="HTHLYSR"/>
</dbReference>
<keyword evidence="3" id="KW-0238">DNA-binding</keyword>
<evidence type="ECO:0000256" key="3">
    <source>
        <dbReference type="ARBA" id="ARBA00023125"/>
    </source>
</evidence>
<evidence type="ECO:0000256" key="4">
    <source>
        <dbReference type="ARBA" id="ARBA00023163"/>
    </source>
</evidence>
<dbReference type="InterPro" id="IPR000847">
    <property type="entry name" value="LysR_HTH_N"/>
</dbReference>
<keyword evidence="7" id="KW-1185">Reference proteome</keyword>
<accession>A0AAV4LAI1</accession>
<evidence type="ECO:0000313" key="6">
    <source>
        <dbReference type="EMBL" id="GIM44864.1"/>
    </source>
</evidence>
<dbReference type="PANTHER" id="PTHR30126:SF39">
    <property type="entry name" value="HTH-TYPE TRANSCRIPTIONAL REGULATOR CYSL"/>
    <property type="match status" value="1"/>
</dbReference>
<feature type="domain" description="HTH lysR-type" evidence="5">
    <location>
        <begin position="1"/>
        <end position="58"/>
    </location>
</feature>
<sequence>MLDYHLLVFTTVAEKKNFSRAAEALNLTQPAISLQIQTLEEHYGVRLFERSNKRVELTRAGEILYDYAIQILGLHNEAQQALNDLIGLVTGRLVIGASLTIGEYVLPRLLATYTQMYPKVSVEVFIGNTEEIAEHALSNMIDVGLVEGPVIKKRLLITPFMDDELMLIVPSNHRLSAYSYVELNDLSNEIFILREAGSGTRFVMDELLHELPFEPKKMIQLGSTQSIKEAVEAGLGISFISKWTIRKELSLGTLNALRVKNHELKRQFSILYKENQFQSRAVTEFIQLTTQTKIPDPVDIQHRHEES</sequence>
<evidence type="ECO:0000256" key="2">
    <source>
        <dbReference type="ARBA" id="ARBA00023015"/>
    </source>
</evidence>
<dbReference type="NCBIfam" id="NF040786">
    <property type="entry name" value="LysR_Sec_metab"/>
    <property type="match status" value="1"/>
</dbReference>
<dbReference type="Gene3D" id="3.40.190.290">
    <property type="match status" value="1"/>
</dbReference>
<dbReference type="InterPro" id="IPR047788">
    <property type="entry name" value="LysR-like_Sec_metab"/>
</dbReference>
<dbReference type="EMBL" id="BOQE01000001">
    <property type="protein sequence ID" value="GIM44864.1"/>
    <property type="molecule type" value="Genomic_DNA"/>
</dbReference>
<evidence type="ECO:0000313" key="7">
    <source>
        <dbReference type="Proteomes" id="UP001057291"/>
    </source>
</evidence>
<dbReference type="InterPro" id="IPR005119">
    <property type="entry name" value="LysR_subst-bd"/>
</dbReference>
<dbReference type="GO" id="GO:0003700">
    <property type="term" value="F:DNA-binding transcription factor activity"/>
    <property type="evidence" value="ECO:0007669"/>
    <property type="project" value="InterPro"/>
</dbReference>